<organism evidence="1 2">
    <name type="scientific">Mariniblastus fucicola</name>
    <dbReference type="NCBI Taxonomy" id="980251"/>
    <lineage>
        <taxon>Bacteria</taxon>
        <taxon>Pseudomonadati</taxon>
        <taxon>Planctomycetota</taxon>
        <taxon>Planctomycetia</taxon>
        <taxon>Pirellulales</taxon>
        <taxon>Pirellulaceae</taxon>
        <taxon>Mariniblastus</taxon>
    </lineage>
</organism>
<dbReference type="AlphaFoldDB" id="A0A5B9PCQ7"/>
<dbReference type="STRING" id="980251.GCA_001642875_02969"/>
<proteinExistence type="predicted"/>
<evidence type="ECO:0000313" key="1">
    <source>
        <dbReference type="EMBL" id="QEG20881.1"/>
    </source>
</evidence>
<gene>
    <name evidence="1" type="ORF">MFFC18_07320</name>
</gene>
<keyword evidence="2" id="KW-1185">Reference proteome</keyword>
<accession>A0A5B9PCQ7</accession>
<evidence type="ECO:0000313" key="2">
    <source>
        <dbReference type="Proteomes" id="UP000322214"/>
    </source>
</evidence>
<dbReference type="EMBL" id="CP042912">
    <property type="protein sequence ID" value="QEG20881.1"/>
    <property type="molecule type" value="Genomic_DNA"/>
</dbReference>
<dbReference type="KEGG" id="mff:MFFC18_07320"/>
<dbReference type="RefSeq" id="WP_075085189.1">
    <property type="nucleotide sequence ID" value="NZ_CP042912.1"/>
</dbReference>
<sequence>MRQLHLRLLTQLLVFGILTPSLILQFPDAAIAQRKKTEFAWPAMRYQGTWLELSDELRQSTPFDTDALYAIKDRDNREQLYLRTFFMIAHHSVGPSDPNHWFAEPIGAQQFLKNSSLERKRKKTAQNFKKIDQFIRKSKRWSTRRNRYEIDDRYKVRLIRVIRDLEWIYDDLETAQEQRKACFFLQDFASPFTSPQHLNPDLHSLTQVIYAVEPLEGLSYLRLCKIHLALARDLAPLRNVNIESTEIFALNNLLQAGLSQPQDEADVDGCIEFLKQHLAETNETDELVEEAKHMFIRSVAALIALRDKNYAYGNVDIRGRTLDSLISALIRKAFGDTSSHPRDIAERMEELLKPEYTKLAQFTDEQKRFLEETLQRTANAKQNLSMGSDTDRTFVAIVDKMSRADFAREIEVQQHRYRDIVAACEKPAAERAEDIEKLNVVWSFNPVWTKSPILAFSGTSRLTDNEIKMRFYRRAGLCIAVVKKWRMNHDGKAPTTLEEAFEFADAGAVPLDPYTDKPLKMSNSKVETIISSPGPGNSKKDLEYAVEFER</sequence>
<name>A0A5B9PCQ7_9BACT</name>
<reference evidence="1 2" key="1">
    <citation type="submission" date="2019-08" db="EMBL/GenBank/DDBJ databases">
        <title>Deep-cultivation of Planctomycetes and their phenomic and genomic characterization uncovers novel biology.</title>
        <authorList>
            <person name="Wiegand S."/>
            <person name="Jogler M."/>
            <person name="Boedeker C."/>
            <person name="Pinto D."/>
            <person name="Vollmers J."/>
            <person name="Rivas-Marin E."/>
            <person name="Kohn T."/>
            <person name="Peeters S.H."/>
            <person name="Heuer A."/>
            <person name="Rast P."/>
            <person name="Oberbeckmann S."/>
            <person name="Bunk B."/>
            <person name="Jeske O."/>
            <person name="Meyerdierks A."/>
            <person name="Storesund J.E."/>
            <person name="Kallscheuer N."/>
            <person name="Luecker S."/>
            <person name="Lage O.M."/>
            <person name="Pohl T."/>
            <person name="Merkel B.J."/>
            <person name="Hornburger P."/>
            <person name="Mueller R.-W."/>
            <person name="Bruemmer F."/>
            <person name="Labrenz M."/>
            <person name="Spormann A.M."/>
            <person name="Op den Camp H."/>
            <person name="Overmann J."/>
            <person name="Amann R."/>
            <person name="Jetten M.S.M."/>
            <person name="Mascher T."/>
            <person name="Medema M.H."/>
            <person name="Devos D.P."/>
            <person name="Kaster A.-K."/>
            <person name="Ovreas L."/>
            <person name="Rohde M."/>
            <person name="Galperin M.Y."/>
            <person name="Jogler C."/>
        </authorList>
    </citation>
    <scope>NUCLEOTIDE SEQUENCE [LARGE SCALE GENOMIC DNA]</scope>
    <source>
        <strain evidence="1 2">FC18</strain>
    </source>
</reference>
<protein>
    <submittedName>
        <fullName evidence="1">Uncharacterized protein</fullName>
    </submittedName>
</protein>
<dbReference type="Proteomes" id="UP000322214">
    <property type="component" value="Chromosome"/>
</dbReference>